<comment type="function">
    <text evidence="2">Involved in the biosynthesis of isopentenyl diphosphate (IPP) and dimethylallyl diphosphate (DMAPP), two major building blocks of isoprenoid compounds. Catalyzes the conversion of 4-diphosphocytidyl-2-C-methyl-D-erythritol 2-phosphate (CDP-ME2P) to 2-C-methyl-D-erythritol 2,4-cyclodiphosphate (ME-CPP) with a corresponding release of cytidine 5-monophosphate (CMP).</text>
</comment>
<feature type="binding site" evidence="2">
    <location>
        <position position="148"/>
    </location>
    <ligand>
        <name>4-CDP-2-C-methyl-D-erythritol 2-phosphate</name>
        <dbReference type="ChEBI" id="CHEBI:57919"/>
    </ligand>
</feature>
<evidence type="ECO:0000313" key="6">
    <source>
        <dbReference type="Proteomes" id="UP001293791"/>
    </source>
</evidence>
<feature type="site" description="Transition state stabilizer" evidence="2">
    <location>
        <position position="40"/>
    </location>
</feature>
<gene>
    <name evidence="2" type="primary">ispF</name>
    <name evidence="5" type="ORF">Cyrtocomes_00480</name>
</gene>
<keyword evidence="6" id="KW-1185">Reference proteome</keyword>
<dbReference type="EC" id="4.6.1.12" evidence="2 3"/>
<dbReference type="CDD" id="cd00554">
    <property type="entry name" value="MECDP_synthase"/>
    <property type="match status" value="1"/>
</dbReference>
<dbReference type="HAMAP" id="MF_00107">
    <property type="entry name" value="IspF"/>
    <property type="match status" value="1"/>
</dbReference>
<protein>
    <recommendedName>
        <fullName evidence="2 3">2-C-methyl-D-erythritol 2,4-cyclodiphosphate synthase</fullName>
        <shortName evidence="2">MECDP-synthase</shortName>
        <shortName evidence="2">MECPP-synthase</shortName>
        <shortName evidence="2">MECPS</shortName>
        <ecNumber evidence="2 3">4.6.1.12</ecNumber>
    </recommendedName>
</protein>
<keyword evidence="2 3" id="KW-0456">Lyase</keyword>
<dbReference type="PANTHER" id="PTHR43181:SF1">
    <property type="entry name" value="2-C-METHYL-D-ERYTHRITOL 2,4-CYCLODIPHOSPHATE SYNTHASE, CHLOROPLASTIC"/>
    <property type="match status" value="1"/>
</dbReference>
<organism evidence="5 6">
    <name type="scientific">Candidatus Cyrtobacter comes</name>
    <dbReference type="NCBI Taxonomy" id="675776"/>
    <lineage>
        <taxon>Bacteria</taxon>
        <taxon>Pseudomonadati</taxon>
        <taxon>Pseudomonadota</taxon>
        <taxon>Alphaproteobacteria</taxon>
        <taxon>Rickettsiales</taxon>
        <taxon>Candidatus Midichloriaceae</taxon>
        <taxon>Candidatus Cyrtobacter</taxon>
    </lineage>
</organism>
<keyword evidence="1 2" id="KW-0414">Isoprene biosynthesis</keyword>
<feature type="binding site" evidence="2">
    <location>
        <begin position="138"/>
        <end position="141"/>
    </location>
    <ligand>
        <name>4-CDP-2-C-methyl-D-erythritol 2-phosphate</name>
        <dbReference type="ChEBI" id="CHEBI:57919"/>
    </ligand>
</feature>
<keyword evidence="2" id="KW-0479">Metal-binding</keyword>
<sequence>MSVQRVGFGFDLHKIECSETEQEVFLCGVPFKSKYKVIAHSDGDIGLHAIIEALLGALALGNIGVLFPNTDPKYKGISSSLLLKEVFHKIKEIGAQIVNIDVTLICERPKIMSRSYELRQNVANILELDVSKVSVKATTSEGVGIIGRQEAILAQAICMVLI</sequence>
<feature type="binding site" evidence="2">
    <location>
        <begin position="40"/>
        <end position="41"/>
    </location>
    <ligand>
        <name>4-CDP-2-C-methyl-D-erythritol 2-phosphate</name>
        <dbReference type="ChEBI" id="CHEBI:57919"/>
    </ligand>
</feature>
<comment type="caution">
    <text evidence="5">The sequence shown here is derived from an EMBL/GenBank/DDBJ whole genome shotgun (WGS) entry which is preliminary data.</text>
</comment>
<evidence type="ECO:0000256" key="3">
    <source>
        <dbReference type="RuleBase" id="RU004395"/>
    </source>
</evidence>
<feature type="binding site" evidence="2">
    <location>
        <begin position="11"/>
        <end position="13"/>
    </location>
    <ligand>
        <name>4-CDP-2-C-methyl-D-erythritol 2-phosphate</name>
        <dbReference type="ChEBI" id="CHEBI:57919"/>
    </ligand>
</feature>
<dbReference type="SUPFAM" id="SSF69765">
    <property type="entry name" value="IpsF-like"/>
    <property type="match status" value="1"/>
</dbReference>
<comment type="pathway">
    <text evidence="2">Isoprenoid biosynthesis; isopentenyl diphosphate biosynthesis via DXP pathway; isopentenyl diphosphate from 1-deoxy-D-xylulose 5-phosphate: step 4/6.</text>
</comment>
<dbReference type="Pfam" id="PF02542">
    <property type="entry name" value="YgbB"/>
    <property type="match status" value="1"/>
</dbReference>
<feature type="binding site" evidence="2">
    <location>
        <begin position="67"/>
        <end position="71"/>
    </location>
    <ligand>
        <name>4-CDP-2-C-methyl-D-erythritol 2-phosphate</name>
        <dbReference type="ChEBI" id="CHEBI:57919"/>
    </ligand>
</feature>
<evidence type="ECO:0000259" key="4">
    <source>
        <dbReference type="Pfam" id="PF02542"/>
    </source>
</evidence>
<comment type="subunit">
    <text evidence="2">Homotrimer.</text>
</comment>
<evidence type="ECO:0000313" key="5">
    <source>
        <dbReference type="EMBL" id="MDZ5762112.1"/>
    </source>
</evidence>
<feature type="binding site" evidence="2">
    <location>
        <position position="48"/>
    </location>
    <ligand>
        <name>a divalent metal cation</name>
        <dbReference type="ChEBI" id="CHEBI:60240"/>
    </ligand>
</feature>
<dbReference type="InterPro" id="IPR003526">
    <property type="entry name" value="MECDP_synthase"/>
</dbReference>
<comment type="similarity">
    <text evidence="2 3">Belongs to the IspF family.</text>
</comment>
<dbReference type="Proteomes" id="UP001293791">
    <property type="component" value="Unassembled WGS sequence"/>
</dbReference>
<reference evidence="5 6" key="1">
    <citation type="submission" date="2023-02" db="EMBL/GenBank/DDBJ databases">
        <title>Host association and intracellularity evolved multiple times independently in the Rickettsiales.</title>
        <authorList>
            <person name="Castelli M."/>
            <person name="Nardi T."/>
            <person name="Gammuto L."/>
            <person name="Bellinzona G."/>
            <person name="Sabaneyeva E."/>
            <person name="Potekhin A."/>
            <person name="Serra V."/>
            <person name="Petroni G."/>
            <person name="Sassera D."/>
        </authorList>
    </citation>
    <scope>NUCLEOTIDE SEQUENCE [LARGE SCALE GENOMIC DNA]</scope>
    <source>
        <strain evidence="5 6">BOD18</strain>
    </source>
</reference>
<comment type="cofactor">
    <cofactor evidence="2">
        <name>a divalent metal cation</name>
        <dbReference type="ChEBI" id="CHEBI:60240"/>
    </cofactor>
    <text evidence="2">Binds 1 divalent metal cation per subunit.</text>
</comment>
<feature type="binding site" evidence="2">
    <location>
        <position position="11"/>
    </location>
    <ligand>
        <name>a divalent metal cation</name>
        <dbReference type="ChEBI" id="CHEBI:60240"/>
    </ligand>
</feature>
<feature type="site" description="Transition state stabilizer" evidence="2">
    <location>
        <position position="139"/>
    </location>
</feature>
<dbReference type="EMBL" id="JARGYT010000021">
    <property type="protein sequence ID" value="MDZ5762112.1"/>
    <property type="molecule type" value="Genomic_DNA"/>
</dbReference>
<name>A0ABU5L7U0_9RICK</name>
<comment type="catalytic activity">
    <reaction evidence="2 3">
        <text>4-CDP-2-C-methyl-D-erythritol 2-phosphate = 2-C-methyl-D-erythritol 2,4-cyclic diphosphate + CMP</text>
        <dbReference type="Rhea" id="RHEA:23864"/>
        <dbReference type="ChEBI" id="CHEBI:57919"/>
        <dbReference type="ChEBI" id="CHEBI:58483"/>
        <dbReference type="ChEBI" id="CHEBI:60377"/>
        <dbReference type="EC" id="4.6.1.12"/>
    </reaction>
</comment>
<accession>A0ABU5L7U0</accession>
<comment type="caution">
    <text evidence="2">Lacks conserved residue(s) required for the propagation of feature annotation.</text>
</comment>
<dbReference type="RefSeq" id="WP_322497598.1">
    <property type="nucleotide sequence ID" value="NZ_JARGYT010000021.1"/>
</dbReference>
<evidence type="ECO:0000256" key="1">
    <source>
        <dbReference type="ARBA" id="ARBA00023229"/>
    </source>
</evidence>
<feature type="binding site" evidence="2">
    <location>
        <position position="13"/>
    </location>
    <ligand>
        <name>a divalent metal cation</name>
        <dbReference type="ChEBI" id="CHEBI:60240"/>
    </ligand>
</feature>
<dbReference type="NCBIfam" id="TIGR00151">
    <property type="entry name" value="ispF"/>
    <property type="match status" value="1"/>
</dbReference>
<feature type="domain" description="2-C-methyl-D-erythritol 2,4-cyclodiphosphate synthase" evidence="4">
    <location>
        <begin position="5"/>
        <end position="160"/>
    </location>
</feature>
<dbReference type="InterPro" id="IPR036571">
    <property type="entry name" value="MECDP_synthase_sf"/>
</dbReference>
<evidence type="ECO:0000256" key="2">
    <source>
        <dbReference type="HAMAP-Rule" id="MF_00107"/>
    </source>
</evidence>
<feature type="binding site" evidence="2">
    <location>
        <begin position="62"/>
        <end position="64"/>
    </location>
    <ligand>
        <name>4-CDP-2-C-methyl-D-erythritol 2-phosphate</name>
        <dbReference type="ChEBI" id="CHEBI:57919"/>
    </ligand>
</feature>
<proteinExistence type="inferred from homology"/>
<dbReference type="Gene3D" id="3.30.1330.50">
    <property type="entry name" value="2-C-methyl-D-erythritol 2,4-cyclodiphosphate synthase"/>
    <property type="match status" value="1"/>
</dbReference>
<dbReference type="PANTHER" id="PTHR43181">
    <property type="entry name" value="2-C-METHYL-D-ERYTHRITOL 2,4-CYCLODIPHOSPHATE SYNTHASE, CHLOROPLASTIC"/>
    <property type="match status" value="1"/>
</dbReference>